<evidence type="ECO:0000313" key="2">
    <source>
        <dbReference type="Proteomes" id="UP000248925"/>
    </source>
</evidence>
<accession>A0A2W4CR26</accession>
<name>A0A2W4CR26_9HYPH</name>
<dbReference type="EMBL" id="PCDP01000028">
    <property type="protein sequence ID" value="PZM15052.1"/>
    <property type="molecule type" value="Genomic_DNA"/>
</dbReference>
<protein>
    <submittedName>
        <fullName evidence="1">Uncharacterized protein</fullName>
    </submittedName>
</protein>
<keyword evidence="2" id="KW-1185">Reference proteome</keyword>
<reference evidence="1 2" key="1">
    <citation type="journal article" date="2018" name="Sci. Rep.">
        <title>Rhizobium tumorigenes sp. nov., a novel plant tumorigenic bacterium isolated from cane gall tumors on thornless blackberry.</title>
        <authorList>
            <person name="Kuzmanovi N."/>
            <person name="Smalla K."/>
            <person name="Gronow S."/>
            <person name="PuBawska J."/>
        </authorList>
    </citation>
    <scope>NUCLEOTIDE SEQUENCE [LARGE SCALE GENOMIC DNA]</scope>
    <source>
        <strain evidence="1 2">CCBAU 85046</strain>
    </source>
</reference>
<sequence>MPSFDSVRPGEASIAVLINLFQEACARHDYSPDGDESSDLLVLSHTHFREALVALVMNLVRK</sequence>
<dbReference type="Proteomes" id="UP000248925">
    <property type="component" value="Unassembled WGS sequence"/>
</dbReference>
<comment type="caution">
    <text evidence="1">The sequence shown here is derived from an EMBL/GenBank/DDBJ whole genome shotgun (WGS) entry which is preliminary data.</text>
</comment>
<proteinExistence type="predicted"/>
<evidence type="ECO:0000313" key="1">
    <source>
        <dbReference type="EMBL" id="PZM15052.1"/>
    </source>
</evidence>
<gene>
    <name evidence="1" type="ORF">CPY51_08385</name>
</gene>
<organism evidence="1 2">
    <name type="scientific">Rhizobium tubonense</name>
    <dbReference type="NCBI Taxonomy" id="484088"/>
    <lineage>
        <taxon>Bacteria</taxon>
        <taxon>Pseudomonadati</taxon>
        <taxon>Pseudomonadota</taxon>
        <taxon>Alphaproteobacteria</taxon>
        <taxon>Hyphomicrobiales</taxon>
        <taxon>Rhizobiaceae</taxon>
        <taxon>Rhizobium/Agrobacterium group</taxon>
        <taxon>Rhizobium</taxon>
    </lineage>
</organism>
<dbReference type="AlphaFoldDB" id="A0A2W4CR26"/>